<sequence>MSAPIKKGAPGVDMLHYAVGYLKYGRMMILLLLLGVLAGVCYYTYSPAVYHSRSLIDYKFFALPVAADGVDGSSVARAVRSVQGQLSSRQMIAWTAHSLGVGRANASFEELRSGPLRKIELGLLDGATMQLDVFSTNPNVVREFPQALINQYDSYTREKRFEFFEVALKRYNEELGLLKKKIDESLQVKTSFERDNEINELLIKQNSLAQIPLDILRVQHRMRQYDEVRGIVQSRSQNSVIAPLEHLSLLESAKKSSLDENPVGQLVVPASGDLKDALLVPSNSPAPLAAPSIVVQPSMVEGLNSWQMLERDKRKVETEIAEASRVYLEDHEILKALRTKQRQIDESLTTELEVERKRFEVERLRLGDQLKELEAKLPEYSEMTEKLNKLRQDYKLGHEGDLAWTKAYTDLSKMIATINFGGDKDRVDLQFREFALLRDVDPVSPTKSKLAILAAVLGLGLAIGVPLGLEQLNDKITSLAALEKLTGLKGLGIVPTSSSTFLESVTRGIESDPRKPNHVLECYRVLRAHLGLQLGNREGAKVVMFTSARPSEGKTVTAANLAWTLQSIGAKTLLVDLDFRKGRVHNLFGVDRYPGFCQALTGELVLEDVVRHTHLANFHYCTRGNTSAGSAELLCRLSLEENVAIWRQQYDWIILDTPPVLGLSETTNLQRVADAVVLVVKAEKTHGRDVTEAVEQLMRAGAPMAGFVLNNIDMSKVSNYYYYYYSSSYYYQAFEEDDVAGRSAPVSA</sequence>
<feature type="transmembrane region" description="Helical" evidence="7">
    <location>
        <begin position="24"/>
        <end position="45"/>
    </location>
</feature>
<evidence type="ECO:0000313" key="9">
    <source>
        <dbReference type="EMBL" id="RBP48102.1"/>
    </source>
</evidence>
<evidence type="ECO:0000256" key="6">
    <source>
        <dbReference type="SAM" id="Coils"/>
    </source>
</evidence>
<dbReference type="InterPro" id="IPR005702">
    <property type="entry name" value="Wzc-like_C"/>
</dbReference>
<feature type="domain" description="AAA" evidence="8">
    <location>
        <begin position="542"/>
        <end position="685"/>
    </location>
</feature>
<evidence type="ECO:0000259" key="8">
    <source>
        <dbReference type="Pfam" id="PF13614"/>
    </source>
</evidence>
<dbReference type="InterPro" id="IPR025669">
    <property type="entry name" value="AAA_dom"/>
</dbReference>
<dbReference type="GO" id="GO:0004713">
    <property type="term" value="F:protein tyrosine kinase activity"/>
    <property type="evidence" value="ECO:0007669"/>
    <property type="project" value="UniProtKB-KW"/>
</dbReference>
<keyword evidence="2" id="KW-0547">Nucleotide-binding</keyword>
<feature type="coiled-coil region" evidence="6">
    <location>
        <begin position="356"/>
        <end position="390"/>
    </location>
</feature>
<keyword evidence="1" id="KW-0808">Transferase</keyword>
<keyword evidence="10" id="KW-1185">Reference proteome</keyword>
<gene>
    <name evidence="9" type="ORF">DES53_101902</name>
</gene>
<dbReference type="RefSeq" id="WP_113956977.1">
    <property type="nucleotide sequence ID" value="NZ_QNRR01000001.1"/>
</dbReference>
<protein>
    <submittedName>
        <fullName evidence="9">Capsular exopolysaccharide synthesis family protein</fullName>
    </submittedName>
</protein>
<dbReference type="InterPro" id="IPR027417">
    <property type="entry name" value="P-loop_NTPase"/>
</dbReference>
<dbReference type="GO" id="GO:0005524">
    <property type="term" value="F:ATP binding"/>
    <property type="evidence" value="ECO:0007669"/>
    <property type="project" value="UniProtKB-KW"/>
</dbReference>
<dbReference type="Gene3D" id="3.40.50.300">
    <property type="entry name" value="P-loop containing nucleotide triphosphate hydrolases"/>
    <property type="match status" value="1"/>
</dbReference>
<evidence type="ECO:0000256" key="3">
    <source>
        <dbReference type="ARBA" id="ARBA00022777"/>
    </source>
</evidence>
<keyword evidence="4" id="KW-0067">ATP-binding</keyword>
<dbReference type="NCBIfam" id="TIGR01007">
    <property type="entry name" value="eps_fam"/>
    <property type="match status" value="1"/>
</dbReference>
<dbReference type="PANTHER" id="PTHR32309:SF31">
    <property type="entry name" value="CAPSULAR EXOPOLYSACCHARIDE FAMILY"/>
    <property type="match status" value="1"/>
</dbReference>
<evidence type="ECO:0000256" key="4">
    <source>
        <dbReference type="ARBA" id="ARBA00022840"/>
    </source>
</evidence>
<organism evidence="9 10">
    <name type="scientific">Roseimicrobium gellanilyticum</name>
    <dbReference type="NCBI Taxonomy" id="748857"/>
    <lineage>
        <taxon>Bacteria</taxon>
        <taxon>Pseudomonadati</taxon>
        <taxon>Verrucomicrobiota</taxon>
        <taxon>Verrucomicrobiia</taxon>
        <taxon>Verrucomicrobiales</taxon>
        <taxon>Verrucomicrobiaceae</taxon>
        <taxon>Roseimicrobium</taxon>
    </lineage>
</organism>
<dbReference type="EMBL" id="QNRR01000001">
    <property type="protein sequence ID" value="RBP48102.1"/>
    <property type="molecule type" value="Genomic_DNA"/>
</dbReference>
<evidence type="ECO:0000256" key="1">
    <source>
        <dbReference type="ARBA" id="ARBA00022679"/>
    </source>
</evidence>
<reference evidence="9 10" key="1">
    <citation type="submission" date="2018-06" db="EMBL/GenBank/DDBJ databases">
        <title>Genomic Encyclopedia of Type Strains, Phase IV (KMG-IV): sequencing the most valuable type-strain genomes for metagenomic binning, comparative biology and taxonomic classification.</title>
        <authorList>
            <person name="Goeker M."/>
        </authorList>
    </citation>
    <scope>NUCLEOTIDE SEQUENCE [LARGE SCALE GENOMIC DNA]</scope>
    <source>
        <strain evidence="9 10">DSM 25532</strain>
    </source>
</reference>
<dbReference type="InterPro" id="IPR050445">
    <property type="entry name" value="Bact_polysacc_biosynth/exp"/>
</dbReference>
<evidence type="ECO:0000313" key="10">
    <source>
        <dbReference type="Proteomes" id="UP000253426"/>
    </source>
</evidence>
<dbReference type="CDD" id="cd05387">
    <property type="entry name" value="BY-kinase"/>
    <property type="match status" value="1"/>
</dbReference>
<dbReference type="SUPFAM" id="SSF52540">
    <property type="entry name" value="P-loop containing nucleoside triphosphate hydrolases"/>
    <property type="match status" value="1"/>
</dbReference>
<accession>A0A366HV03</accession>
<keyword evidence="7" id="KW-0472">Membrane</keyword>
<keyword evidence="7" id="KW-1133">Transmembrane helix</keyword>
<evidence type="ECO:0000256" key="2">
    <source>
        <dbReference type="ARBA" id="ARBA00022741"/>
    </source>
</evidence>
<keyword evidence="6" id="KW-0175">Coiled coil</keyword>
<keyword evidence="7" id="KW-0812">Transmembrane</keyword>
<dbReference type="Pfam" id="PF13614">
    <property type="entry name" value="AAA_31"/>
    <property type="match status" value="1"/>
</dbReference>
<proteinExistence type="predicted"/>
<dbReference type="PANTHER" id="PTHR32309">
    <property type="entry name" value="TYROSINE-PROTEIN KINASE"/>
    <property type="match status" value="1"/>
</dbReference>
<evidence type="ECO:0000256" key="7">
    <source>
        <dbReference type="SAM" id="Phobius"/>
    </source>
</evidence>
<dbReference type="AlphaFoldDB" id="A0A366HV03"/>
<dbReference type="Proteomes" id="UP000253426">
    <property type="component" value="Unassembled WGS sequence"/>
</dbReference>
<keyword evidence="5" id="KW-0829">Tyrosine-protein kinase</keyword>
<comment type="caution">
    <text evidence="9">The sequence shown here is derived from an EMBL/GenBank/DDBJ whole genome shotgun (WGS) entry which is preliminary data.</text>
</comment>
<name>A0A366HV03_9BACT</name>
<keyword evidence="3" id="KW-0418">Kinase</keyword>
<dbReference type="OrthoDB" id="9775724at2"/>
<evidence type="ECO:0000256" key="5">
    <source>
        <dbReference type="ARBA" id="ARBA00023137"/>
    </source>
</evidence>